<sequence>MGLLQLISRMLFRRQSTTQQEAVPPSGRIAFDLINYDILDVVMHHVYLDHRSDLLQICQVSKRLYMASIPWIYRNIHIDISDESSPAFLARIAKDSSGIATFVQTLELKGCADAPPNAWAPLPKYVRQLTGLRKFIWNGFANIPQPLLDALLLYPRVTLEIRGAQIYYKRIGDEFAPSINIFNGLALLQLTHFVFRPPTVDHLFRNFKRDLLYLLAKAPALRELEIYRGPIEEGFRVFPQMLNHVAFKRNLLPQLHALRLLTWSIIFTDAELTAWGNMGGWTNLRRLVCPHPSNLLSFLYKSPVLSHLDLLMYTSESMKELEERLEECSGNPFGPIQIMRYLHLLTTESTPEELEHVIPWCVIRKIADTLVHFECGDTSLRTLAPRPAAPTKNDLSRLRSMCPDLKDLSLDLIVDGPSWPHDLLAELCQFRQLARLALWLHEPLLDTPFLQGLTITILGIPESAGLFDSLTPPISPILATKENYNHVVGVMIATRRAYGLPVTQRFRASFKRVRELYEREPAEHWPIPDYVYDTGLTGQVTINALYIRYQKDYAERRARELYTRMTCDELIDLLKIVNQSILVTRVSSPLTLDEDRILILDEILRRGKRLRGITYNTLYDRLIDE</sequence>
<dbReference type="SUPFAM" id="SSF52047">
    <property type="entry name" value="RNI-like"/>
    <property type="match status" value="1"/>
</dbReference>
<organism evidence="1 2">
    <name type="scientific">Dothidotthia symphoricarpi CBS 119687</name>
    <dbReference type="NCBI Taxonomy" id="1392245"/>
    <lineage>
        <taxon>Eukaryota</taxon>
        <taxon>Fungi</taxon>
        <taxon>Dikarya</taxon>
        <taxon>Ascomycota</taxon>
        <taxon>Pezizomycotina</taxon>
        <taxon>Dothideomycetes</taxon>
        <taxon>Pleosporomycetidae</taxon>
        <taxon>Pleosporales</taxon>
        <taxon>Dothidotthiaceae</taxon>
        <taxon>Dothidotthia</taxon>
    </lineage>
</organism>
<name>A0A6A6ASF0_9PLEO</name>
<dbReference type="AlphaFoldDB" id="A0A6A6ASF0"/>
<reference evidence="1" key="1">
    <citation type="journal article" date="2020" name="Stud. Mycol.">
        <title>101 Dothideomycetes genomes: a test case for predicting lifestyles and emergence of pathogens.</title>
        <authorList>
            <person name="Haridas S."/>
            <person name="Albert R."/>
            <person name="Binder M."/>
            <person name="Bloem J."/>
            <person name="Labutti K."/>
            <person name="Salamov A."/>
            <person name="Andreopoulos B."/>
            <person name="Baker S."/>
            <person name="Barry K."/>
            <person name="Bills G."/>
            <person name="Bluhm B."/>
            <person name="Cannon C."/>
            <person name="Castanera R."/>
            <person name="Culley D."/>
            <person name="Daum C."/>
            <person name="Ezra D."/>
            <person name="Gonzalez J."/>
            <person name="Henrissat B."/>
            <person name="Kuo A."/>
            <person name="Liang C."/>
            <person name="Lipzen A."/>
            <person name="Lutzoni F."/>
            <person name="Magnuson J."/>
            <person name="Mondo S."/>
            <person name="Nolan M."/>
            <person name="Ohm R."/>
            <person name="Pangilinan J."/>
            <person name="Park H.-J."/>
            <person name="Ramirez L."/>
            <person name="Alfaro M."/>
            <person name="Sun H."/>
            <person name="Tritt A."/>
            <person name="Yoshinaga Y."/>
            <person name="Zwiers L.-H."/>
            <person name="Turgeon B."/>
            <person name="Goodwin S."/>
            <person name="Spatafora J."/>
            <person name="Crous P."/>
            <person name="Grigoriev I."/>
        </authorList>
    </citation>
    <scope>NUCLEOTIDE SEQUENCE</scope>
    <source>
        <strain evidence="1">CBS 119687</strain>
    </source>
</reference>
<accession>A0A6A6ASF0</accession>
<proteinExistence type="predicted"/>
<evidence type="ECO:0000313" key="2">
    <source>
        <dbReference type="Proteomes" id="UP000799771"/>
    </source>
</evidence>
<keyword evidence="2" id="KW-1185">Reference proteome</keyword>
<dbReference type="EMBL" id="ML977497">
    <property type="protein sequence ID" value="KAF2134496.1"/>
    <property type="molecule type" value="Genomic_DNA"/>
</dbReference>
<gene>
    <name evidence="1" type="ORF">P153DRAFT_3084</name>
</gene>
<dbReference type="Proteomes" id="UP000799771">
    <property type="component" value="Unassembled WGS sequence"/>
</dbReference>
<dbReference type="GeneID" id="54405135"/>
<evidence type="ECO:0000313" key="1">
    <source>
        <dbReference type="EMBL" id="KAF2134496.1"/>
    </source>
</evidence>
<dbReference type="OrthoDB" id="3800024at2759"/>
<dbReference type="RefSeq" id="XP_033528883.1">
    <property type="nucleotide sequence ID" value="XM_033664703.1"/>
</dbReference>
<protein>
    <submittedName>
        <fullName evidence="1">Uncharacterized protein</fullName>
    </submittedName>
</protein>